<sequence>MTILCEHPPAFGGVELEEKNIPVDHDKQENELVLDGGFVVPGTNSFGHTFSQSLYEVNQDYDIESERQKGVEEFYRTNHINQTYGFVKRMREEYGSLNRVEMSIWECYCRSHSKRTIPMRDWLHLTGLIHDLGKVLLHPSFGELPQWAVVGDTFPVGCAFSESIVHHKYFTENPDHNNSTYSSKHGVYSEGCGLDKVSMSWGHDDYMYLVARENKTTLPSAGLFIIRYHSFYALHREDAYRHLMNEEDIENLKWLKIFNKYDLYSKSKVRVDVEEVKPYYLSLIEKYFPAKLRW</sequence>
<evidence type="ECO:0000313" key="12">
    <source>
        <dbReference type="Proteomes" id="UP001141253"/>
    </source>
</evidence>
<reference evidence="11" key="1">
    <citation type="submission" date="2022-10" db="EMBL/GenBank/DDBJ databases">
        <authorList>
            <person name="Hyden B.L."/>
            <person name="Feng K."/>
            <person name="Yates T."/>
            <person name="Jawdy S."/>
            <person name="Smart L.B."/>
            <person name="Muchero W."/>
        </authorList>
    </citation>
    <scope>NUCLEOTIDE SEQUENCE</scope>
    <source>
        <tissue evidence="11">Shoot tip</tissue>
    </source>
</reference>
<evidence type="ECO:0000256" key="5">
    <source>
        <dbReference type="ARBA" id="ARBA00022490"/>
    </source>
</evidence>
<comment type="subcellular location">
    <subcellularLocation>
        <location evidence="1 10">Cytoplasm</location>
    </subcellularLocation>
</comment>
<evidence type="ECO:0000256" key="4">
    <source>
        <dbReference type="ARBA" id="ARBA00011919"/>
    </source>
</evidence>
<dbReference type="PANTHER" id="PTHR12588">
    <property type="entry name" value="MYOINOSITOL OXYGENASE"/>
    <property type="match status" value="1"/>
</dbReference>
<dbReference type="Proteomes" id="UP001141253">
    <property type="component" value="Chromosome 8"/>
</dbReference>
<dbReference type="SUPFAM" id="SSF109604">
    <property type="entry name" value="HD-domain/PDEase-like"/>
    <property type="match status" value="1"/>
</dbReference>
<comment type="caution">
    <text evidence="11">The sequence shown here is derived from an EMBL/GenBank/DDBJ whole genome shotgun (WGS) entry which is preliminary data.</text>
</comment>
<dbReference type="PANTHER" id="PTHR12588:SF12">
    <property type="entry name" value="INOSITOL OXYGENASE 1"/>
    <property type="match status" value="1"/>
</dbReference>
<keyword evidence="12" id="KW-1185">Reference proteome</keyword>
<dbReference type="Pfam" id="PF05153">
    <property type="entry name" value="MIOX"/>
    <property type="match status" value="2"/>
</dbReference>
<gene>
    <name evidence="11" type="ORF">OIU77_011831</name>
</gene>
<protein>
    <recommendedName>
        <fullName evidence="4 10">Inositol oxygenase</fullName>
        <ecNumber evidence="4 10">1.13.99.1</ecNumber>
    </recommendedName>
    <alternativeName>
        <fullName evidence="10">Myo-inositol oxygenase</fullName>
    </alternativeName>
</protein>
<keyword evidence="6" id="KW-0060">Ascorbate biosynthesis</keyword>
<keyword evidence="5 10" id="KW-0963">Cytoplasm</keyword>
<comment type="pathway">
    <text evidence="2 10">Polyol metabolism; myo-inositol degradation into D-glucuronate; D-glucuronate from myo-inositol: step 1/1.</text>
</comment>
<comment type="similarity">
    <text evidence="3 10">Belongs to the myo-inositol oxygenase family.</text>
</comment>
<organism evidence="11 12">
    <name type="scientific">Salix suchowensis</name>
    <dbReference type="NCBI Taxonomy" id="1278906"/>
    <lineage>
        <taxon>Eukaryota</taxon>
        <taxon>Viridiplantae</taxon>
        <taxon>Streptophyta</taxon>
        <taxon>Embryophyta</taxon>
        <taxon>Tracheophyta</taxon>
        <taxon>Spermatophyta</taxon>
        <taxon>Magnoliopsida</taxon>
        <taxon>eudicotyledons</taxon>
        <taxon>Gunneridae</taxon>
        <taxon>Pentapetalae</taxon>
        <taxon>rosids</taxon>
        <taxon>fabids</taxon>
        <taxon>Malpighiales</taxon>
        <taxon>Salicaceae</taxon>
        <taxon>Saliceae</taxon>
        <taxon>Salix</taxon>
    </lineage>
</organism>
<keyword evidence="7 10" id="KW-0479">Metal-binding</keyword>
<dbReference type="InterPro" id="IPR007828">
    <property type="entry name" value="Inositol_oxygenase"/>
</dbReference>
<comment type="catalytic activity">
    <reaction evidence="10">
        <text>myo-inositol + O2 = D-glucuronate + H2O + H(+)</text>
        <dbReference type="Rhea" id="RHEA:23696"/>
        <dbReference type="ChEBI" id="CHEBI:15377"/>
        <dbReference type="ChEBI" id="CHEBI:15378"/>
        <dbReference type="ChEBI" id="CHEBI:15379"/>
        <dbReference type="ChEBI" id="CHEBI:17268"/>
        <dbReference type="ChEBI" id="CHEBI:58720"/>
        <dbReference type="EC" id="1.13.99.1"/>
    </reaction>
</comment>
<evidence type="ECO:0000256" key="3">
    <source>
        <dbReference type="ARBA" id="ARBA00005286"/>
    </source>
</evidence>
<evidence type="ECO:0000256" key="9">
    <source>
        <dbReference type="ARBA" id="ARBA00023004"/>
    </source>
</evidence>
<evidence type="ECO:0000256" key="2">
    <source>
        <dbReference type="ARBA" id="ARBA00005167"/>
    </source>
</evidence>
<comment type="cofactor">
    <cofactor evidence="10">
        <name>Fe cation</name>
        <dbReference type="ChEBI" id="CHEBI:24875"/>
    </cofactor>
    <text evidence="10">Binds 2 iron ions per subunit.</text>
</comment>
<name>A0ABQ9A1I3_9ROSI</name>
<evidence type="ECO:0000256" key="7">
    <source>
        <dbReference type="ARBA" id="ARBA00022723"/>
    </source>
</evidence>
<evidence type="ECO:0000313" key="11">
    <source>
        <dbReference type="EMBL" id="KAJ6321826.1"/>
    </source>
</evidence>
<proteinExistence type="inferred from homology"/>
<keyword evidence="8 10" id="KW-0560">Oxidoreductase</keyword>
<evidence type="ECO:0000256" key="10">
    <source>
        <dbReference type="RuleBase" id="RU367039"/>
    </source>
</evidence>
<keyword evidence="9 10" id="KW-0408">Iron</keyword>
<evidence type="ECO:0000256" key="6">
    <source>
        <dbReference type="ARBA" id="ARBA00022644"/>
    </source>
</evidence>
<evidence type="ECO:0000256" key="8">
    <source>
        <dbReference type="ARBA" id="ARBA00023002"/>
    </source>
</evidence>
<evidence type="ECO:0000256" key="1">
    <source>
        <dbReference type="ARBA" id="ARBA00004496"/>
    </source>
</evidence>
<accession>A0ABQ9A1I3</accession>
<dbReference type="EMBL" id="JAPFFI010000023">
    <property type="protein sequence ID" value="KAJ6321826.1"/>
    <property type="molecule type" value="Genomic_DNA"/>
</dbReference>
<reference evidence="11" key="2">
    <citation type="journal article" date="2023" name="Int. J. Mol. Sci.">
        <title>De Novo Assembly and Annotation of 11 Diverse Shrub Willow (Salix) Genomes Reveals Novel Gene Organization in Sex-Linked Regions.</title>
        <authorList>
            <person name="Hyden B."/>
            <person name="Feng K."/>
            <person name="Yates T.B."/>
            <person name="Jawdy S."/>
            <person name="Cereghino C."/>
            <person name="Smart L.B."/>
            <person name="Muchero W."/>
        </authorList>
    </citation>
    <scope>NUCLEOTIDE SEQUENCE</scope>
    <source>
        <tissue evidence="11">Shoot tip</tissue>
    </source>
</reference>
<dbReference type="EC" id="1.13.99.1" evidence="4 10"/>